<evidence type="ECO:0000256" key="12">
    <source>
        <dbReference type="ARBA" id="ARBA00038076"/>
    </source>
</evidence>
<dbReference type="GO" id="GO:0016887">
    <property type="term" value="F:ATP hydrolysis activity"/>
    <property type="evidence" value="ECO:0007669"/>
    <property type="project" value="InterPro"/>
</dbReference>
<keyword evidence="9 15" id="KW-1133">Transmembrane helix</keyword>
<comment type="caution">
    <text evidence="18">The sequence shown here is derived from an EMBL/GenBank/DDBJ whole genome shotgun (WGS) entry which is preliminary data.</text>
</comment>
<dbReference type="GO" id="GO:0005886">
    <property type="term" value="C:plasma membrane"/>
    <property type="evidence" value="ECO:0007669"/>
    <property type="project" value="UniProtKB-SubCell"/>
</dbReference>
<evidence type="ECO:0000256" key="10">
    <source>
        <dbReference type="ARBA" id="ARBA00023136"/>
    </source>
</evidence>
<dbReference type="Gene3D" id="2.40.420.20">
    <property type="match status" value="1"/>
</dbReference>
<evidence type="ECO:0000256" key="2">
    <source>
        <dbReference type="ARBA" id="ARBA00022448"/>
    </source>
</evidence>
<feature type="transmembrane region" description="Helical" evidence="15">
    <location>
        <begin position="35"/>
        <end position="58"/>
    </location>
</feature>
<dbReference type="InterPro" id="IPR017871">
    <property type="entry name" value="ABC_transporter-like_CS"/>
</dbReference>
<evidence type="ECO:0000313" key="20">
    <source>
        <dbReference type="Proteomes" id="UP001152797"/>
    </source>
</evidence>
<dbReference type="PANTHER" id="PTHR30572:SF4">
    <property type="entry name" value="ABC TRANSPORTER PERMEASE YTRF"/>
    <property type="match status" value="1"/>
</dbReference>
<dbReference type="FunFam" id="3.40.50.300:FF:000032">
    <property type="entry name" value="Export ABC transporter ATP-binding protein"/>
    <property type="match status" value="1"/>
</dbReference>
<dbReference type="OrthoDB" id="449445at2759"/>
<comment type="similarity">
    <text evidence="12">Belongs to the ABC-4 integral membrane protein family.</text>
</comment>
<keyword evidence="5 15" id="KW-0812">Transmembrane</keyword>
<dbReference type="InterPro" id="IPR011992">
    <property type="entry name" value="EF-hand-dom_pair"/>
</dbReference>
<dbReference type="GO" id="GO:0098796">
    <property type="term" value="C:membrane protein complex"/>
    <property type="evidence" value="ECO:0007669"/>
    <property type="project" value="UniProtKB-ARBA"/>
</dbReference>
<dbReference type="GO" id="GO:0005524">
    <property type="term" value="F:ATP binding"/>
    <property type="evidence" value="ECO:0007669"/>
    <property type="project" value="UniProtKB-KW"/>
</dbReference>
<evidence type="ECO:0000256" key="4">
    <source>
        <dbReference type="ARBA" id="ARBA00022519"/>
    </source>
</evidence>
<reference evidence="18" key="1">
    <citation type="submission" date="2022-10" db="EMBL/GenBank/DDBJ databases">
        <authorList>
            <person name="Chen Y."/>
            <person name="Dougan E. K."/>
            <person name="Chan C."/>
            <person name="Rhodes N."/>
            <person name="Thang M."/>
        </authorList>
    </citation>
    <scope>NUCLEOTIDE SEQUENCE</scope>
</reference>
<evidence type="ECO:0000256" key="1">
    <source>
        <dbReference type="ARBA" id="ARBA00004429"/>
    </source>
</evidence>
<dbReference type="Gene3D" id="2.40.30.170">
    <property type="match status" value="1"/>
</dbReference>
<dbReference type="GO" id="GO:0005509">
    <property type="term" value="F:calcium ion binding"/>
    <property type="evidence" value="ECO:0007669"/>
    <property type="project" value="InterPro"/>
</dbReference>
<protein>
    <submittedName>
        <fullName evidence="19">Macrolide export ATP-binding/permease protein MacB</fullName>
    </submittedName>
</protein>
<dbReference type="Pfam" id="PF12704">
    <property type="entry name" value="MacB_PCD"/>
    <property type="match status" value="1"/>
</dbReference>
<feature type="compositionally biased region" description="Basic and acidic residues" evidence="14">
    <location>
        <begin position="498"/>
        <end position="511"/>
    </location>
</feature>
<keyword evidence="3" id="KW-1003">Cell membrane</keyword>
<evidence type="ECO:0000256" key="3">
    <source>
        <dbReference type="ARBA" id="ARBA00022475"/>
    </source>
</evidence>
<keyword evidence="2" id="KW-0813">Transport</keyword>
<dbReference type="Pfam" id="PF02687">
    <property type="entry name" value="FtsX"/>
    <property type="match status" value="1"/>
</dbReference>
<feature type="region of interest" description="Disordered" evidence="14">
    <location>
        <begin position="552"/>
        <end position="578"/>
    </location>
</feature>
<keyword evidence="10 15" id="KW-0472">Membrane</keyword>
<dbReference type="Pfam" id="PF00005">
    <property type="entry name" value="ABC_tran"/>
    <property type="match status" value="1"/>
</dbReference>
<dbReference type="InterPro" id="IPR027417">
    <property type="entry name" value="P-loop_NTPase"/>
</dbReference>
<evidence type="ECO:0000256" key="11">
    <source>
        <dbReference type="ARBA" id="ARBA00023251"/>
    </source>
</evidence>
<feature type="compositionally biased region" description="Basic and acidic residues" evidence="14">
    <location>
        <begin position="552"/>
        <end position="575"/>
    </location>
</feature>
<keyword evidence="4" id="KW-0997">Cell inner membrane</keyword>
<dbReference type="AlphaFoldDB" id="A0A9P1FCE8"/>
<dbReference type="SMART" id="SM00382">
    <property type="entry name" value="AAA"/>
    <property type="match status" value="1"/>
</dbReference>
<accession>A0A9P1FCE8</accession>
<keyword evidence="7" id="KW-0106">Calcium</keyword>
<evidence type="ECO:0000256" key="6">
    <source>
        <dbReference type="ARBA" id="ARBA00022741"/>
    </source>
</evidence>
<evidence type="ECO:0000256" key="7">
    <source>
        <dbReference type="ARBA" id="ARBA00022837"/>
    </source>
</evidence>
<dbReference type="PROSITE" id="PS00211">
    <property type="entry name" value="ABC_TRANSPORTER_1"/>
    <property type="match status" value="1"/>
</dbReference>
<dbReference type="PROSITE" id="PS00018">
    <property type="entry name" value="EF_HAND_1"/>
    <property type="match status" value="2"/>
</dbReference>
<evidence type="ECO:0000259" key="16">
    <source>
        <dbReference type="PROSITE" id="PS50222"/>
    </source>
</evidence>
<dbReference type="InterPro" id="IPR003838">
    <property type="entry name" value="ABC3_permease_C"/>
</dbReference>
<dbReference type="PROSITE" id="PS50222">
    <property type="entry name" value="EF_HAND_2"/>
    <property type="match status" value="1"/>
</dbReference>
<dbReference type="Pfam" id="PF25990">
    <property type="entry name" value="Beta-barrel_YknX"/>
    <property type="match status" value="1"/>
</dbReference>
<keyword evidence="11" id="KW-0046">Antibiotic resistance</keyword>
<dbReference type="SUPFAM" id="SSF52540">
    <property type="entry name" value="P-loop containing nucleoside triphosphate hydrolases"/>
    <property type="match status" value="1"/>
</dbReference>
<dbReference type="InterPro" id="IPR025857">
    <property type="entry name" value="MacB_PCD"/>
</dbReference>
<dbReference type="EMBL" id="CAMXCT030000001">
    <property type="protein sequence ID" value="CAL4758821.1"/>
    <property type="molecule type" value="Genomic_DNA"/>
</dbReference>
<keyword evidence="20" id="KW-1185">Reference proteome</keyword>
<evidence type="ECO:0000256" key="14">
    <source>
        <dbReference type="SAM" id="MobiDB-lite"/>
    </source>
</evidence>
<feature type="compositionally biased region" description="Low complexity" evidence="14">
    <location>
        <begin position="520"/>
        <end position="529"/>
    </location>
</feature>
<evidence type="ECO:0000256" key="5">
    <source>
        <dbReference type="ARBA" id="ARBA00022692"/>
    </source>
</evidence>
<keyword evidence="8 19" id="KW-0067">ATP-binding</keyword>
<feature type="transmembrane region" description="Helical" evidence="15">
    <location>
        <begin position="1202"/>
        <end position="1225"/>
    </location>
</feature>
<evidence type="ECO:0000256" key="8">
    <source>
        <dbReference type="ARBA" id="ARBA00022840"/>
    </source>
</evidence>
<name>A0A9P1FCE8_9DINO</name>
<proteinExistence type="inferred from homology"/>
<dbReference type="Proteomes" id="UP001152797">
    <property type="component" value="Unassembled WGS sequence"/>
</dbReference>
<keyword evidence="6" id="KW-0547">Nucleotide-binding</keyword>
<feature type="domain" description="ABC transporter" evidence="17">
    <location>
        <begin position="601"/>
        <end position="869"/>
    </location>
</feature>
<feature type="region of interest" description="Disordered" evidence="14">
    <location>
        <begin position="498"/>
        <end position="539"/>
    </location>
</feature>
<dbReference type="PROSITE" id="PS50893">
    <property type="entry name" value="ABC_TRANSPORTER_2"/>
    <property type="match status" value="1"/>
</dbReference>
<evidence type="ECO:0000313" key="19">
    <source>
        <dbReference type="EMBL" id="CAL4758821.1"/>
    </source>
</evidence>
<evidence type="ECO:0000259" key="17">
    <source>
        <dbReference type="PROSITE" id="PS50893"/>
    </source>
</evidence>
<organism evidence="18">
    <name type="scientific">Cladocopium goreaui</name>
    <dbReference type="NCBI Taxonomy" id="2562237"/>
    <lineage>
        <taxon>Eukaryota</taxon>
        <taxon>Sar</taxon>
        <taxon>Alveolata</taxon>
        <taxon>Dinophyceae</taxon>
        <taxon>Suessiales</taxon>
        <taxon>Symbiodiniaceae</taxon>
        <taxon>Cladocopium</taxon>
    </lineage>
</organism>
<feature type="domain" description="EF-hand" evidence="16">
    <location>
        <begin position="537"/>
        <end position="572"/>
    </location>
</feature>
<comment type="subcellular location">
    <subcellularLocation>
        <location evidence="1">Cell inner membrane</location>
        <topology evidence="1">Multi-pass membrane protein</topology>
    </subcellularLocation>
</comment>
<dbReference type="GO" id="GO:0046677">
    <property type="term" value="P:response to antibiotic"/>
    <property type="evidence" value="ECO:0007669"/>
    <property type="project" value="UniProtKB-KW"/>
</dbReference>
<gene>
    <name evidence="18" type="ORF">C1SCF055_LOCUS99</name>
</gene>
<dbReference type="InterPro" id="IPR003439">
    <property type="entry name" value="ABC_transporter-like_ATP-bd"/>
</dbReference>
<dbReference type="Pfam" id="PF13202">
    <property type="entry name" value="EF-hand_5"/>
    <property type="match status" value="1"/>
</dbReference>
<dbReference type="InterPro" id="IPR018247">
    <property type="entry name" value="EF_Hand_1_Ca_BS"/>
</dbReference>
<dbReference type="EMBL" id="CAMXCT020000001">
    <property type="protein sequence ID" value="CAL1124884.1"/>
    <property type="molecule type" value="Genomic_DNA"/>
</dbReference>
<evidence type="ECO:0000256" key="15">
    <source>
        <dbReference type="SAM" id="Phobius"/>
    </source>
</evidence>
<dbReference type="Gene3D" id="1.10.238.10">
    <property type="entry name" value="EF-hand"/>
    <property type="match status" value="1"/>
</dbReference>
<dbReference type="InterPro" id="IPR050250">
    <property type="entry name" value="Macrolide_Exporter_MacB"/>
</dbReference>
<dbReference type="InterPro" id="IPR002048">
    <property type="entry name" value="EF_hand_dom"/>
</dbReference>
<dbReference type="PANTHER" id="PTHR30572">
    <property type="entry name" value="MEMBRANE COMPONENT OF TRANSPORTER-RELATED"/>
    <property type="match status" value="1"/>
</dbReference>
<evidence type="ECO:0000256" key="13">
    <source>
        <dbReference type="ARBA" id="ARBA00038388"/>
    </source>
</evidence>
<comment type="similarity">
    <text evidence="13">Belongs to the ABC transporter superfamily. Macrolide exporter (TC 3.A.1.122) family.</text>
</comment>
<feature type="transmembrane region" description="Helical" evidence="15">
    <location>
        <begin position="1095"/>
        <end position="1121"/>
    </location>
</feature>
<dbReference type="SUPFAM" id="SSF47473">
    <property type="entry name" value="EF-hand"/>
    <property type="match status" value="1"/>
</dbReference>
<dbReference type="CDD" id="cd00051">
    <property type="entry name" value="EFh"/>
    <property type="match status" value="1"/>
</dbReference>
<dbReference type="EMBL" id="CAMXCT010000001">
    <property type="protein sequence ID" value="CAI3971509.1"/>
    <property type="molecule type" value="Genomic_DNA"/>
</dbReference>
<dbReference type="Gene3D" id="3.40.50.300">
    <property type="entry name" value="P-loop containing nucleotide triphosphate hydrolases"/>
    <property type="match status" value="1"/>
</dbReference>
<dbReference type="CDD" id="cd03255">
    <property type="entry name" value="ABC_MJ0796_LolCDE_FtsE"/>
    <property type="match status" value="1"/>
</dbReference>
<dbReference type="InterPro" id="IPR003593">
    <property type="entry name" value="AAA+_ATPase"/>
</dbReference>
<dbReference type="GO" id="GO:0022857">
    <property type="term" value="F:transmembrane transporter activity"/>
    <property type="evidence" value="ECO:0007669"/>
    <property type="project" value="UniProtKB-ARBA"/>
</dbReference>
<dbReference type="InterPro" id="IPR017911">
    <property type="entry name" value="MacB-like_ATP-bd"/>
</dbReference>
<reference evidence="19 20" key="2">
    <citation type="submission" date="2024-05" db="EMBL/GenBank/DDBJ databases">
        <authorList>
            <person name="Chen Y."/>
            <person name="Shah S."/>
            <person name="Dougan E. K."/>
            <person name="Thang M."/>
            <person name="Chan C."/>
        </authorList>
    </citation>
    <scope>NUCLEOTIDE SEQUENCE [LARGE SCALE GENOMIC DNA]</scope>
</reference>
<evidence type="ECO:0000256" key="9">
    <source>
        <dbReference type="ARBA" id="ARBA00022989"/>
    </source>
</evidence>
<dbReference type="InterPro" id="IPR058636">
    <property type="entry name" value="Beta-barrel_YknX"/>
</dbReference>
<sequence length="1242" mass="136221">MRPITSVARSRCRRAPQVPFGPGVSRRSRVARRGVSWIGILVVLGIATAIPVGAFYLVPWGPKEKVGPLTHKVERGVFTFVVTEKGEVESSSNVEVRCTVQSKSSGGTAILEIIDEGTYVNEGDLLVRFDSSGLEDEVNLQQITVNSSEAAMVEAENVYKAAQIALEEYLQGTFKQEEQTLQNEIFVAEENLRRAEDYAQFSAKLAAKGYVTDLQLEGDRFAVDRTRKELEIAQNKLDILRRLTKKKMIGQFESDIHIAQAKLASAKKIYELDVDKLELIQSQIEACTLYAPSSGQVVYANETSRRGDSEFIVEEGAMIRENQVVIKLPDPKKMQVKAKINESRIDHVRDGQYVEIHFDAIPDSKVDGVVTKVDEYPLAGNWFSSGVREYGTSVQILDPPANLRPGMTAQVRIFVEQQKDVIKVPVQTVFEHGDTHFCVVSKNGQLQARELPHIGSTNDIFLVVKEGLSDDERVLMHPRDYMDDVELPPLTAVVRSEEIRDLPDLADEPKRSAPGSEEIAATAPQAPVAGGPGGAPDPAQIASMMFQRFDKDGDGKLSKEEMPEQGRSNFDKTDSNSDGFVDQGELIAGLNQRMQRQRSGEGLGDYVLAGETVHALRGVSLDVPEGDYVAIMGPSGSGKSTLLNLLGCLDRPTAGQFFLGTDDVARMNDDELSEVRASRIGFVFQSFNLIPQLTVLENIEVPLYYQGRIKQKDRERCRELAKMVGLGERLGHRPAQLSGGQQQRAAIARSLSNDPFFILADEPTGNLDSVTTGEILDLLESLNAEGRTIIMAEGRPVAVGRTALIMLRTWRLGIKSLLLHPLRSLLTVLGIFIGVASVIWLLAIGEGISVKAQEQIEGLGADNIIIRSIKPSEQANSTSSGPAPYGLTRDDFTRLTSTVPTIRRALPIREIRRQFRYAARMVDGRLVGCTPEYAEVTRLVVDRGRFLSVADVDSKHIHCVIGAGVAERLFPFENPIGRSIHVEEDYYVVVGVMEPRMPSAGIGGSLAAQEFDNDVYVPISTLWTRIGDQIVTRRSGSFEGEVVELTQVTLRIDDVENVLQTAEVVRNTLDMYHTNEDYGITVPLELLEQARTTRLMFIVFMGLIAAISLIVGGIGIMNIMLATVTERTREIGIRRALGAKQRDITRQFLAETIVLSVVGGLTGIAGGLTCGPLTAGIRQVLQRTIPDVMQNLPDVVASVTPVIVPLSIPLAFGISVGVGLIFGLYPAIRAAAMDPIEALRHE</sequence>
<evidence type="ECO:0000313" key="18">
    <source>
        <dbReference type="EMBL" id="CAI3971509.1"/>
    </source>
</evidence>